<keyword evidence="3" id="KW-0547">Nucleotide-binding</keyword>
<dbReference type="SUPFAM" id="SSF52540">
    <property type="entry name" value="P-loop containing nucleoside triphosphate hydrolases"/>
    <property type="match status" value="1"/>
</dbReference>
<dbReference type="EMBL" id="VLTJ01000046">
    <property type="protein sequence ID" value="TSH88264.1"/>
    <property type="molecule type" value="Genomic_DNA"/>
</dbReference>
<dbReference type="PROSITE" id="PS00211">
    <property type="entry name" value="ABC_TRANSPORTER_1"/>
    <property type="match status" value="1"/>
</dbReference>
<dbReference type="AlphaFoldDB" id="A0A556A5Y0"/>
<gene>
    <name evidence="6" type="ORF">FOZ76_27140</name>
</gene>
<evidence type="ECO:0000313" key="6">
    <source>
        <dbReference type="EMBL" id="TSH88264.1"/>
    </source>
</evidence>
<sequence>MNRPLPGAEAQPVLQLDAVDKRFGEVDVIRGVSLDVRAGECLGLIGPNGAGKTTLFNLISGFLAPSGGAVRYLGRDASGLDVAQRARLGLVRTFQKSLLFGSMNVRRNLALAVLARAGTGYRWWRGRAALHEAEARADDWLARSPLAGLGEQPLAALSYGQQRLVDVLVGLAQEPRVLLLDEPTAGLSAGESEQLAALLAEQRGRFAMVLISHDVDIVFRLCERIAVLDLGQLIALDTPARVRRHDAVRAAYLGAQAGDLDLLQAQAA</sequence>
<reference evidence="6 7" key="1">
    <citation type="submission" date="2019-07" db="EMBL/GenBank/DDBJ databases">
        <title>Qingshengfaniella alkalisoli gen. nov., sp. nov., isolated from saline soil.</title>
        <authorList>
            <person name="Xu L."/>
            <person name="Huang X.-X."/>
            <person name="Sun J.-Q."/>
        </authorList>
    </citation>
    <scope>NUCLEOTIDE SEQUENCE [LARGE SCALE GENOMIC DNA]</scope>
    <source>
        <strain evidence="6 7">DSM 27279</strain>
    </source>
</reference>
<comment type="caution">
    <text evidence="6">The sequence shown here is derived from an EMBL/GenBank/DDBJ whole genome shotgun (WGS) entry which is preliminary data.</text>
</comment>
<protein>
    <submittedName>
        <fullName evidence="6">ABC transporter ATP-binding protein</fullName>
    </submittedName>
</protein>
<keyword evidence="4 6" id="KW-0067">ATP-binding</keyword>
<proteinExistence type="predicted"/>
<dbReference type="PROSITE" id="PS50893">
    <property type="entry name" value="ABC_TRANSPORTER_2"/>
    <property type="match status" value="1"/>
</dbReference>
<keyword evidence="2" id="KW-0472">Membrane</keyword>
<dbReference type="Gene3D" id="3.40.50.300">
    <property type="entry name" value="P-loop containing nucleotide triphosphate hydrolases"/>
    <property type="match status" value="1"/>
</dbReference>
<evidence type="ECO:0000256" key="3">
    <source>
        <dbReference type="ARBA" id="ARBA00022741"/>
    </source>
</evidence>
<accession>A0A556A5Y0</accession>
<dbReference type="InterPro" id="IPR003439">
    <property type="entry name" value="ABC_transporter-like_ATP-bd"/>
</dbReference>
<dbReference type="PANTHER" id="PTHR45772">
    <property type="entry name" value="CONSERVED COMPONENT OF ABC TRANSPORTER FOR NATURAL AMINO ACIDS-RELATED"/>
    <property type="match status" value="1"/>
</dbReference>
<dbReference type="OrthoDB" id="9781337at2"/>
<evidence type="ECO:0000256" key="2">
    <source>
        <dbReference type="ARBA" id="ARBA00022475"/>
    </source>
</evidence>
<dbReference type="CDD" id="cd03219">
    <property type="entry name" value="ABC_Mj1267_LivG_branched"/>
    <property type="match status" value="1"/>
</dbReference>
<organism evidence="6 7">
    <name type="scientific">Verticiella sediminum</name>
    <dbReference type="NCBI Taxonomy" id="1247510"/>
    <lineage>
        <taxon>Bacteria</taxon>
        <taxon>Pseudomonadati</taxon>
        <taxon>Pseudomonadota</taxon>
        <taxon>Betaproteobacteria</taxon>
        <taxon>Burkholderiales</taxon>
        <taxon>Alcaligenaceae</taxon>
        <taxon>Verticiella</taxon>
    </lineage>
</organism>
<dbReference type="Pfam" id="PF12399">
    <property type="entry name" value="BCA_ABC_TP_C"/>
    <property type="match status" value="1"/>
</dbReference>
<evidence type="ECO:0000256" key="4">
    <source>
        <dbReference type="ARBA" id="ARBA00022840"/>
    </source>
</evidence>
<dbReference type="GO" id="GO:0005886">
    <property type="term" value="C:plasma membrane"/>
    <property type="evidence" value="ECO:0007669"/>
    <property type="project" value="TreeGrafter"/>
</dbReference>
<keyword evidence="1" id="KW-0813">Transport</keyword>
<keyword evidence="2" id="KW-1003">Cell membrane</keyword>
<evidence type="ECO:0000313" key="7">
    <source>
        <dbReference type="Proteomes" id="UP000318405"/>
    </source>
</evidence>
<dbReference type="InterPro" id="IPR017871">
    <property type="entry name" value="ABC_transporter-like_CS"/>
</dbReference>
<dbReference type="InterPro" id="IPR027417">
    <property type="entry name" value="P-loop_NTPase"/>
</dbReference>
<feature type="domain" description="ABC transporter" evidence="5">
    <location>
        <begin position="14"/>
        <end position="255"/>
    </location>
</feature>
<keyword evidence="7" id="KW-1185">Reference proteome</keyword>
<evidence type="ECO:0000259" key="5">
    <source>
        <dbReference type="PROSITE" id="PS50893"/>
    </source>
</evidence>
<dbReference type="InterPro" id="IPR032823">
    <property type="entry name" value="BCA_ABC_TP_C"/>
</dbReference>
<dbReference type="InterPro" id="IPR051120">
    <property type="entry name" value="ABC_AA/LPS_Transport"/>
</dbReference>
<name>A0A556A5Y0_9BURK</name>
<dbReference type="GO" id="GO:0005524">
    <property type="term" value="F:ATP binding"/>
    <property type="evidence" value="ECO:0007669"/>
    <property type="project" value="UniProtKB-KW"/>
</dbReference>
<dbReference type="InterPro" id="IPR003593">
    <property type="entry name" value="AAA+_ATPase"/>
</dbReference>
<dbReference type="RefSeq" id="WP_143951431.1">
    <property type="nucleotide sequence ID" value="NZ_BAABMB010000001.1"/>
</dbReference>
<dbReference type="Pfam" id="PF00005">
    <property type="entry name" value="ABC_tran"/>
    <property type="match status" value="1"/>
</dbReference>
<dbReference type="Proteomes" id="UP000318405">
    <property type="component" value="Unassembled WGS sequence"/>
</dbReference>
<dbReference type="SMART" id="SM00382">
    <property type="entry name" value="AAA"/>
    <property type="match status" value="1"/>
</dbReference>
<evidence type="ECO:0000256" key="1">
    <source>
        <dbReference type="ARBA" id="ARBA00022448"/>
    </source>
</evidence>
<dbReference type="GO" id="GO:0016887">
    <property type="term" value="F:ATP hydrolysis activity"/>
    <property type="evidence" value="ECO:0007669"/>
    <property type="project" value="InterPro"/>
</dbReference>
<dbReference type="PANTHER" id="PTHR45772:SF2">
    <property type="entry name" value="ABC TRANSPORTER ATP-BINDING PROTEIN"/>
    <property type="match status" value="1"/>
</dbReference>